<evidence type="ECO:0000313" key="1">
    <source>
        <dbReference type="Proteomes" id="UP000887540"/>
    </source>
</evidence>
<dbReference type="WBParaSite" id="ACRNAN_scaffold7857.g16079.t1">
    <property type="protein sequence ID" value="ACRNAN_scaffold7857.g16079.t1"/>
    <property type="gene ID" value="ACRNAN_scaffold7857.g16079"/>
</dbReference>
<protein>
    <submittedName>
        <fullName evidence="2">Phage protein</fullName>
    </submittedName>
</protein>
<dbReference type="AlphaFoldDB" id="A0A914EG48"/>
<accession>A0A914EG48</accession>
<name>A0A914EG48_9BILA</name>
<evidence type="ECO:0000313" key="2">
    <source>
        <dbReference type="WBParaSite" id="ACRNAN_scaffold7857.g16079.t1"/>
    </source>
</evidence>
<organism evidence="1 2">
    <name type="scientific">Acrobeloides nanus</name>
    <dbReference type="NCBI Taxonomy" id="290746"/>
    <lineage>
        <taxon>Eukaryota</taxon>
        <taxon>Metazoa</taxon>
        <taxon>Ecdysozoa</taxon>
        <taxon>Nematoda</taxon>
        <taxon>Chromadorea</taxon>
        <taxon>Rhabditida</taxon>
        <taxon>Tylenchina</taxon>
        <taxon>Cephalobomorpha</taxon>
        <taxon>Cephaloboidea</taxon>
        <taxon>Cephalobidae</taxon>
        <taxon>Acrobeloides</taxon>
    </lineage>
</organism>
<dbReference type="Proteomes" id="UP000887540">
    <property type="component" value="Unplaced"/>
</dbReference>
<reference evidence="2" key="1">
    <citation type="submission" date="2022-11" db="UniProtKB">
        <authorList>
            <consortium name="WormBaseParasite"/>
        </authorList>
    </citation>
    <scope>IDENTIFICATION</scope>
</reference>
<proteinExistence type="predicted"/>
<sequence>MFLNEREELYVSKVYSKALDRMIERRYRKDPDLSWKIEIFNRALEARLSTDIIEEEESLDIDDMREGMNLISDDGIIIESDFEDEAVAYLGSDEE</sequence>
<keyword evidence="1" id="KW-1185">Reference proteome</keyword>